<dbReference type="HAMAP" id="MF_01283">
    <property type="entry name" value="RibBA"/>
    <property type="match status" value="1"/>
</dbReference>
<dbReference type="NCBIfam" id="NF001591">
    <property type="entry name" value="PRK00393.1"/>
    <property type="match status" value="1"/>
</dbReference>
<evidence type="ECO:0000256" key="10">
    <source>
        <dbReference type="ARBA" id="ARBA00022723"/>
    </source>
</evidence>
<protein>
    <recommendedName>
        <fullName evidence="6">GTP cyclohydrolase II</fullName>
        <ecNumber evidence="6">3.5.4.25</ecNumber>
    </recommendedName>
</protein>
<keyword evidence="13" id="KW-0862">Zinc</keyword>
<comment type="pathway">
    <text evidence="3">Cofactor biosynthesis; riboflavin biosynthesis; 5-amino-6-(D-ribitylamino)uracil from GTP: step 1/4.</text>
</comment>
<organism evidence="19">
    <name type="scientific">Salvia splendens</name>
    <name type="common">Scarlet sage</name>
    <dbReference type="NCBI Taxonomy" id="180675"/>
    <lineage>
        <taxon>Eukaryota</taxon>
        <taxon>Viridiplantae</taxon>
        <taxon>Streptophyta</taxon>
        <taxon>Embryophyta</taxon>
        <taxon>Tracheophyta</taxon>
        <taxon>Spermatophyta</taxon>
        <taxon>Magnoliopsida</taxon>
        <taxon>eudicotyledons</taxon>
        <taxon>Gunneridae</taxon>
        <taxon>Pentapetalae</taxon>
        <taxon>asterids</taxon>
        <taxon>lamiids</taxon>
        <taxon>Lamiales</taxon>
        <taxon>Lamiaceae</taxon>
        <taxon>Nepetoideae</taxon>
        <taxon>Mentheae</taxon>
        <taxon>Salviinae</taxon>
        <taxon>Salvia</taxon>
        <taxon>Salvia subgen. Calosphace</taxon>
        <taxon>core Calosphace</taxon>
    </lineage>
</organism>
<comment type="subcellular location">
    <subcellularLocation>
        <location evidence="2">Plastid</location>
        <location evidence="2">Chloroplast</location>
    </subcellularLocation>
</comment>
<dbReference type="Pfam" id="PF00926">
    <property type="entry name" value="DHBP_synthase"/>
    <property type="match status" value="1"/>
</dbReference>
<evidence type="ECO:0000256" key="7">
    <source>
        <dbReference type="ARBA" id="ARBA00022528"/>
    </source>
</evidence>
<keyword evidence="14" id="KW-0809">Transit peptide</keyword>
<comment type="catalytic activity">
    <reaction evidence="16">
        <text>GTP + 4 H2O = 2,5-diamino-6-hydroxy-4-(5-phosphoribosylamino)-pyrimidine + formate + 2 phosphate + 3 H(+)</text>
        <dbReference type="Rhea" id="RHEA:23704"/>
        <dbReference type="ChEBI" id="CHEBI:15377"/>
        <dbReference type="ChEBI" id="CHEBI:15378"/>
        <dbReference type="ChEBI" id="CHEBI:15740"/>
        <dbReference type="ChEBI" id="CHEBI:37565"/>
        <dbReference type="ChEBI" id="CHEBI:43474"/>
        <dbReference type="ChEBI" id="CHEBI:58614"/>
        <dbReference type="EC" id="3.5.4.25"/>
    </reaction>
</comment>
<dbReference type="GO" id="GO:0009231">
    <property type="term" value="P:riboflavin biosynthetic process"/>
    <property type="evidence" value="ECO:0007669"/>
    <property type="project" value="UniProtKB-KW"/>
</dbReference>
<keyword evidence="8" id="KW-0686">Riboflavin biosynthesis</keyword>
<dbReference type="FunFam" id="3.90.870.10:FF:000005">
    <property type="entry name" value="Bifunctional riboflavin biosynthesis protein RIBA 1 chloroplastic"/>
    <property type="match status" value="1"/>
</dbReference>
<evidence type="ECO:0000256" key="5">
    <source>
        <dbReference type="ARBA" id="ARBA00008976"/>
    </source>
</evidence>
<dbReference type="NCBIfam" id="NF006803">
    <property type="entry name" value="PRK09311.1"/>
    <property type="match status" value="1"/>
</dbReference>
<evidence type="ECO:0000256" key="16">
    <source>
        <dbReference type="ARBA" id="ARBA00049295"/>
    </source>
</evidence>
<dbReference type="EMBL" id="PNBA02000011">
    <property type="protein sequence ID" value="KAG6409134.1"/>
    <property type="molecule type" value="Genomic_DNA"/>
</dbReference>
<dbReference type="AlphaFoldDB" id="A0A8X8XAM2"/>
<dbReference type="GO" id="GO:0005525">
    <property type="term" value="F:GTP binding"/>
    <property type="evidence" value="ECO:0007669"/>
    <property type="project" value="UniProtKB-KW"/>
</dbReference>
<gene>
    <name evidence="19" type="ORF">SASPL_132167</name>
</gene>
<dbReference type="PANTHER" id="PTHR21327">
    <property type="entry name" value="GTP CYCLOHYDROLASE II-RELATED"/>
    <property type="match status" value="1"/>
</dbReference>
<keyword evidence="15" id="KW-0342">GTP-binding</keyword>
<dbReference type="InterPro" id="IPR016299">
    <property type="entry name" value="Riboflavin_synth_RibBA"/>
</dbReference>
<keyword evidence="10" id="KW-0479">Metal-binding</keyword>
<dbReference type="EC" id="3.5.4.25" evidence="6"/>
<reference evidence="19" key="2">
    <citation type="submission" date="2020-08" db="EMBL/GenBank/DDBJ databases">
        <title>Plant Genome Project.</title>
        <authorList>
            <person name="Zhang R.-G."/>
        </authorList>
    </citation>
    <scope>NUCLEOTIDE SEQUENCE</scope>
    <source>
        <strain evidence="19">Huo1</strain>
        <tissue evidence="19">Leaf</tissue>
    </source>
</reference>
<evidence type="ECO:0000256" key="12">
    <source>
        <dbReference type="ARBA" id="ARBA00022801"/>
    </source>
</evidence>
<dbReference type="CDD" id="cd00641">
    <property type="entry name" value="GTP_cyclohydro2"/>
    <property type="match status" value="1"/>
</dbReference>
<comment type="similarity">
    <text evidence="4">In the N-terminal section; belongs to the DHBP synthase family.</text>
</comment>
<feature type="domain" description="GTP cyclohydrolase II" evidence="18">
    <location>
        <begin position="337"/>
        <end position="501"/>
    </location>
</feature>
<name>A0A8X8XAM2_SALSN</name>
<evidence type="ECO:0000313" key="19">
    <source>
        <dbReference type="EMBL" id="KAG6409134.1"/>
    </source>
</evidence>
<dbReference type="InterPro" id="IPR000926">
    <property type="entry name" value="RibA"/>
</dbReference>
<keyword evidence="7" id="KW-0150">Chloroplast</keyword>
<keyword evidence="11" id="KW-0547">Nucleotide-binding</keyword>
<evidence type="ECO:0000256" key="17">
    <source>
        <dbReference type="SAM" id="MobiDB-lite"/>
    </source>
</evidence>
<dbReference type="PANTHER" id="PTHR21327:SF48">
    <property type="entry name" value="BIFUNCTIONAL RIBOFLAVIN BIOSYNTHESIS PROTEIN RIBA 1, CHLOROPLASTIC"/>
    <property type="match status" value="1"/>
</dbReference>
<evidence type="ECO:0000256" key="13">
    <source>
        <dbReference type="ARBA" id="ARBA00022833"/>
    </source>
</evidence>
<feature type="region of interest" description="Disordered" evidence="17">
    <location>
        <begin position="531"/>
        <end position="553"/>
    </location>
</feature>
<sequence length="553" mass="59391">MASINFSSPSTSLSRSGSRLFNGMLCGNIQYVNGVEVFKQPSSKFASFSIKANGKIKSALFSAENGSLPRSAGSDVASNALVSDISGGIEVQSDSIVLGALAADMAPTASGFPLESDEYDLDMPSQGFSSIPEVIKDIREGKMVVVVDDEDRENEGDLIMAASKVTPEAMAFFVKHGTGIVCVSMKEEDLERLQLPLMVNDKQNEEKLSTAFTVSVDAKHGTTTGVSARDRATTILALASKDSKPKDFNRPGHIFPLKYREGGVLKRAGHTEAAVDLAVLAGSDPAGVLCEIVDDDGSMARLPRLRQFAQQENLKIVSIADLIRYRRKRDRLVEHASAARIPTMWGPFTAHCYRSIIDGIEHIAMVKGEIGDGQDILVRVHSECLTGDIFGSARCDCGSQLALAMQQIEAAGKGVLVYLRGHEGRGIGLGHKLRAYNLQDAGRDTVEANEELGLPVDSREYGIGAQILRDLGVRTMKLMTNNPAKYIGLKGYGLAVAGRVPLVTQITKDNKRYLETKRAKMGHVYGLDGNGNPSLIANKNGRTSGETPATSDS</sequence>
<evidence type="ECO:0000256" key="8">
    <source>
        <dbReference type="ARBA" id="ARBA00022619"/>
    </source>
</evidence>
<evidence type="ECO:0000256" key="6">
    <source>
        <dbReference type="ARBA" id="ARBA00012762"/>
    </source>
</evidence>
<evidence type="ECO:0000256" key="15">
    <source>
        <dbReference type="ARBA" id="ARBA00023134"/>
    </source>
</evidence>
<comment type="similarity">
    <text evidence="5">In the C-terminal section; belongs to the GTP cyclohydrolase II family.</text>
</comment>
<keyword evidence="9" id="KW-0934">Plastid</keyword>
<evidence type="ECO:0000256" key="14">
    <source>
        <dbReference type="ARBA" id="ARBA00022946"/>
    </source>
</evidence>
<dbReference type="Proteomes" id="UP000298416">
    <property type="component" value="Unassembled WGS sequence"/>
</dbReference>
<dbReference type="InterPro" id="IPR032677">
    <property type="entry name" value="GTP_cyclohydro_II"/>
</dbReference>
<dbReference type="GO" id="GO:0003935">
    <property type="term" value="F:GTP cyclohydrolase II activity"/>
    <property type="evidence" value="ECO:0007669"/>
    <property type="project" value="UniProtKB-EC"/>
</dbReference>
<evidence type="ECO:0000256" key="11">
    <source>
        <dbReference type="ARBA" id="ARBA00022741"/>
    </source>
</evidence>
<reference evidence="19" key="1">
    <citation type="submission" date="2018-01" db="EMBL/GenBank/DDBJ databases">
        <authorList>
            <person name="Mao J.F."/>
        </authorList>
    </citation>
    <scope>NUCLEOTIDE SEQUENCE</scope>
    <source>
        <strain evidence="19">Huo1</strain>
        <tissue evidence="19">Leaf</tissue>
    </source>
</reference>
<dbReference type="Pfam" id="PF00925">
    <property type="entry name" value="GTP_cyclohydro2"/>
    <property type="match status" value="1"/>
</dbReference>
<keyword evidence="12" id="KW-0378">Hydrolase</keyword>
<evidence type="ECO:0000256" key="9">
    <source>
        <dbReference type="ARBA" id="ARBA00022640"/>
    </source>
</evidence>
<evidence type="ECO:0000256" key="2">
    <source>
        <dbReference type="ARBA" id="ARBA00004229"/>
    </source>
</evidence>
<dbReference type="OrthoDB" id="60371at2759"/>
<evidence type="ECO:0000256" key="4">
    <source>
        <dbReference type="ARBA" id="ARBA00005520"/>
    </source>
</evidence>
<dbReference type="GO" id="GO:0008686">
    <property type="term" value="F:3,4-dihydroxy-2-butanone-4-phosphate synthase activity"/>
    <property type="evidence" value="ECO:0007669"/>
    <property type="project" value="InterPro"/>
</dbReference>
<comment type="caution">
    <text evidence="19">The sequence shown here is derived from an EMBL/GenBank/DDBJ whole genome shotgun (WGS) entry which is preliminary data.</text>
</comment>
<dbReference type="NCBIfam" id="TIGR00506">
    <property type="entry name" value="ribB"/>
    <property type="match status" value="1"/>
</dbReference>
<dbReference type="GO" id="GO:0009507">
    <property type="term" value="C:chloroplast"/>
    <property type="evidence" value="ECO:0007669"/>
    <property type="project" value="UniProtKB-SubCell"/>
</dbReference>
<evidence type="ECO:0000313" key="20">
    <source>
        <dbReference type="Proteomes" id="UP000298416"/>
    </source>
</evidence>
<keyword evidence="20" id="KW-1185">Reference proteome</keyword>
<comment type="cofactor">
    <cofactor evidence="1">
        <name>Zn(2+)</name>
        <dbReference type="ChEBI" id="CHEBI:29105"/>
    </cofactor>
</comment>
<dbReference type="GO" id="GO:0046872">
    <property type="term" value="F:metal ion binding"/>
    <property type="evidence" value="ECO:0007669"/>
    <property type="project" value="UniProtKB-KW"/>
</dbReference>
<accession>A0A8X8XAM2</accession>
<dbReference type="InterPro" id="IPR000422">
    <property type="entry name" value="DHBP_synthase_RibB"/>
</dbReference>
<dbReference type="FunFam" id="3.40.50.10990:FF:000001">
    <property type="entry name" value="Riboflavin biosynthesis protein RibBA"/>
    <property type="match status" value="1"/>
</dbReference>
<evidence type="ECO:0000256" key="1">
    <source>
        <dbReference type="ARBA" id="ARBA00001947"/>
    </source>
</evidence>
<proteinExistence type="inferred from homology"/>
<dbReference type="HAMAP" id="MF_00179">
    <property type="entry name" value="RibA"/>
    <property type="match status" value="1"/>
</dbReference>
<evidence type="ECO:0000256" key="3">
    <source>
        <dbReference type="ARBA" id="ARBA00004853"/>
    </source>
</evidence>
<dbReference type="HAMAP" id="MF_00180">
    <property type="entry name" value="RibB"/>
    <property type="match status" value="1"/>
</dbReference>
<evidence type="ECO:0000259" key="18">
    <source>
        <dbReference type="Pfam" id="PF00925"/>
    </source>
</evidence>
<dbReference type="NCBIfam" id="TIGR00505">
    <property type="entry name" value="ribA"/>
    <property type="match status" value="1"/>
</dbReference>